<feature type="signal peptide" evidence="2">
    <location>
        <begin position="1"/>
        <end position="21"/>
    </location>
</feature>
<comment type="caution">
    <text evidence="3">The sequence shown here is derived from an EMBL/GenBank/DDBJ whole genome shotgun (WGS) entry which is preliminary data.</text>
</comment>
<evidence type="ECO:0000256" key="2">
    <source>
        <dbReference type="SAM" id="SignalP"/>
    </source>
</evidence>
<feature type="chain" id="PRO_5042774200" description="Lipoprotein" evidence="2">
    <location>
        <begin position="22"/>
        <end position="213"/>
    </location>
</feature>
<feature type="region of interest" description="Disordered" evidence="1">
    <location>
        <begin position="92"/>
        <end position="124"/>
    </location>
</feature>
<dbReference type="PROSITE" id="PS51257">
    <property type="entry name" value="PROKAR_LIPOPROTEIN"/>
    <property type="match status" value="1"/>
</dbReference>
<evidence type="ECO:0008006" key="6">
    <source>
        <dbReference type="Google" id="ProtNLM"/>
    </source>
</evidence>
<evidence type="ECO:0000313" key="4">
    <source>
        <dbReference type="EMBL" id="MBS7456174.1"/>
    </source>
</evidence>
<dbReference type="AlphaFoldDB" id="A0A8J7VTE0"/>
<evidence type="ECO:0000313" key="5">
    <source>
        <dbReference type="Proteomes" id="UP000675747"/>
    </source>
</evidence>
<keyword evidence="5" id="KW-1185">Reference proteome</keyword>
<dbReference type="EMBL" id="JAGQFT020000002">
    <property type="protein sequence ID" value="MBS7456174.1"/>
    <property type="molecule type" value="Genomic_DNA"/>
</dbReference>
<dbReference type="Proteomes" id="UP000675747">
    <property type="component" value="Unassembled WGS sequence"/>
</dbReference>
<accession>A0A8J7VTE0</accession>
<sequence>MKKLPLFLASSLAVLALSACNQDEGQAASEAAAPATLTAPTSTDDAAWRDYLRQIVIQNMSGISGSPYMYYLPAAPAGHESADAAAGIGEDATAAADEAPADEAAPAQTLDSGPSVAATNAGAGGDDYESTYIRQLDQVSSVIRRTVPAGNMLAFGSPSSGRMGDLVVAAFGEAAEGSLKGVRVLFVGASDDRARVEEAVAPSGAEFVFVEAK</sequence>
<reference evidence="4 5" key="1">
    <citation type="journal article" date="2021" name="Microbiol. Resour. Announc.">
        <title>Draft Genome Sequence of Coralloluteibacterium stylophorae LMG 29479T.</title>
        <authorList>
            <person name="Karlyshev A.V."/>
            <person name="Kudryashova E.B."/>
            <person name="Ariskina E.V."/>
            <person name="Conroy A.P."/>
            <person name="Abidueva E.Y."/>
        </authorList>
    </citation>
    <scope>NUCLEOTIDE SEQUENCE [LARGE SCALE GENOMIC DNA]</scope>
    <source>
        <strain evidence="4 5">LMG 29479</strain>
    </source>
</reference>
<gene>
    <name evidence="4" type="ORF">KB893_003370</name>
    <name evidence="3" type="ORF">KB893_03700</name>
</gene>
<keyword evidence="2" id="KW-0732">Signal</keyword>
<feature type="compositionally biased region" description="Low complexity" evidence="1">
    <location>
        <begin position="92"/>
        <end position="107"/>
    </location>
</feature>
<organism evidence="3">
    <name type="scientific">Coralloluteibacterium stylophorae</name>
    <dbReference type="NCBI Taxonomy" id="1776034"/>
    <lineage>
        <taxon>Bacteria</taxon>
        <taxon>Pseudomonadati</taxon>
        <taxon>Pseudomonadota</taxon>
        <taxon>Gammaproteobacteria</taxon>
        <taxon>Lysobacterales</taxon>
        <taxon>Lysobacteraceae</taxon>
        <taxon>Coralloluteibacterium</taxon>
    </lineage>
</organism>
<dbReference type="EMBL" id="JAGQFT010000015">
    <property type="protein sequence ID" value="MBR0561628.1"/>
    <property type="molecule type" value="Genomic_DNA"/>
</dbReference>
<reference evidence="3" key="2">
    <citation type="submission" date="2021-04" db="EMBL/GenBank/DDBJ databases">
        <authorList>
            <person name="Karlyshev A.V."/>
        </authorList>
    </citation>
    <scope>NUCLEOTIDE SEQUENCE</scope>
    <source>
        <strain evidence="3">LMG 29479</strain>
    </source>
</reference>
<dbReference type="RefSeq" id="WP_211925594.1">
    <property type="nucleotide sequence ID" value="NZ_JAGQFT020000002.1"/>
</dbReference>
<name>A0A8J7VTE0_9GAMM</name>
<evidence type="ECO:0000313" key="3">
    <source>
        <dbReference type="EMBL" id="MBR0561628.1"/>
    </source>
</evidence>
<evidence type="ECO:0000256" key="1">
    <source>
        <dbReference type="SAM" id="MobiDB-lite"/>
    </source>
</evidence>
<protein>
    <recommendedName>
        <fullName evidence="6">Lipoprotein</fullName>
    </recommendedName>
</protein>
<proteinExistence type="predicted"/>